<organism evidence="1 2">
    <name type="scientific">Mariniphaga sediminis</name>
    <dbReference type="NCBI Taxonomy" id="1628158"/>
    <lineage>
        <taxon>Bacteria</taxon>
        <taxon>Pseudomonadati</taxon>
        <taxon>Bacteroidota</taxon>
        <taxon>Bacteroidia</taxon>
        <taxon>Marinilabiliales</taxon>
        <taxon>Prolixibacteraceae</taxon>
        <taxon>Mariniphaga</taxon>
    </lineage>
</organism>
<evidence type="ECO:0000313" key="1">
    <source>
        <dbReference type="EMBL" id="RIH62999.1"/>
    </source>
</evidence>
<sequence>MKKFLFILPILLIFACSTQHKLQKSFTGKPVSILKEHFGSPITIFKNDTNSVYVFEKTEKLRSTEINQGKLTLDPIVSPEVKKTERYYFTVKNGIISQSRFEKEYER</sequence>
<evidence type="ECO:0000313" key="2">
    <source>
        <dbReference type="Proteomes" id="UP000266441"/>
    </source>
</evidence>
<protein>
    <recommendedName>
        <fullName evidence="3">Lipoprotein</fullName>
    </recommendedName>
</protein>
<comment type="caution">
    <text evidence="1">The sequence shown here is derived from an EMBL/GenBank/DDBJ whole genome shotgun (WGS) entry which is preliminary data.</text>
</comment>
<dbReference type="RefSeq" id="WP_119352037.1">
    <property type="nucleotide sequence ID" value="NZ_QWET01000028.1"/>
</dbReference>
<dbReference type="Proteomes" id="UP000266441">
    <property type="component" value="Unassembled WGS sequence"/>
</dbReference>
<keyword evidence="2" id="KW-1185">Reference proteome</keyword>
<name>A0A399CT57_9BACT</name>
<dbReference type="OrthoDB" id="1122387at2"/>
<evidence type="ECO:0008006" key="3">
    <source>
        <dbReference type="Google" id="ProtNLM"/>
    </source>
</evidence>
<dbReference type="EMBL" id="QWET01000028">
    <property type="protein sequence ID" value="RIH62999.1"/>
    <property type="molecule type" value="Genomic_DNA"/>
</dbReference>
<dbReference type="AlphaFoldDB" id="A0A399CT57"/>
<dbReference type="PROSITE" id="PS51257">
    <property type="entry name" value="PROKAR_LIPOPROTEIN"/>
    <property type="match status" value="1"/>
</dbReference>
<accession>A0A399CT57</accession>
<gene>
    <name evidence="1" type="ORF">D1164_21855</name>
</gene>
<proteinExistence type="predicted"/>
<reference evidence="1 2" key="1">
    <citation type="journal article" date="2015" name="Int. J. Syst. Evol. Microbiol.">
        <title>Mariniphaga sediminis sp. nov., isolated from coastal sediment.</title>
        <authorList>
            <person name="Wang F.Q."/>
            <person name="Shen Q.Y."/>
            <person name="Chen G.J."/>
            <person name="Du Z.J."/>
        </authorList>
    </citation>
    <scope>NUCLEOTIDE SEQUENCE [LARGE SCALE GENOMIC DNA]</scope>
    <source>
        <strain evidence="1 2">SY21</strain>
    </source>
</reference>